<comment type="subcellular location">
    <subcellularLocation>
        <location evidence="1">Cell membrane</location>
        <topology evidence="1">Multi-pass membrane protein</topology>
    </subcellularLocation>
</comment>
<dbReference type="Proteomes" id="UP001250214">
    <property type="component" value="Unassembled WGS sequence"/>
</dbReference>
<dbReference type="SMART" id="SM00382">
    <property type="entry name" value="AAA"/>
    <property type="match status" value="1"/>
</dbReference>
<proteinExistence type="predicted"/>
<dbReference type="PANTHER" id="PTHR43394">
    <property type="entry name" value="ATP-DEPENDENT PERMEASE MDL1, MITOCHONDRIAL"/>
    <property type="match status" value="1"/>
</dbReference>
<feature type="transmembrane region" description="Helical" evidence="8">
    <location>
        <begin position="318"/>
        <end position="337"/>
    </location>
</feature>
<reference evidence="12" key="1">
    <citation type="submission" date="2023-07" db="EMBL/GenBank/DDBJ databases">
        <title>Novel species in the genus Lipingzhangella isolated from Sambhar Salt Lake.</title>
        <authorList>
            <person name="Jiya N."/>
            <person name="Kajale S."/>
            <person name="Sharma A."/>
        </authorList>
    </citation>
    <scope>NUCLEOTIDE SEQUENCE [LARGE SCALE GENOMIC DNA]</scope>
    <source>
        <strain evidence="12">LS1_29</strain>
    </source>
</reference>
<accession>A0ABU2H219</accession>
<dbReference type="InterPro" id="IPR027417">
    <property type="entry name" value="P-loop_NTPase"/>
</dbReference>
<name>A0ABU2H219_9ACTN</name>
<organism evidence="11 12">
    <name type="scientific">Lipingzhangella rawalii</name>
    <dbReference type="NCBI Taxonomy" id="2055835"/>
    <lineage>
        <taxon>Bacteria</taxon>
        <taxon>Bacillati</taxon>
        <taxon>Actinomycetota</taxon>
        <taxon>Actinomycetes</taxon>
        <taxon>Streptosporangiales</taxon>
        <taxon>Nocardiopsidaceae</taxon>
        <taxon>Lipingzhangella</taxon>
    </lineage>
</organism>
<dbReference type="PROSITE" id="PS50893">
    <property type="entry name" value="ABC_TRANSPORTER_2"/>
    <property type="match status" value="1"/>
</dbReference>
<dbReference type="Pfam" id="PF00664">
    <property type="entry name" value="ABC_membrane"/>
    <property type="match status" value="1"/>
</dbReference>
<evidence type="ECO:0000259" key="9">
    <source>
        <dbReference type="PROSITE" id="PS50893"/>
    </source>
</evidence>
<dbReference type="Pfam" id="PF00005">
    <property type="entry name" value="ABC_tran"/>
    <property type="match status" value="1"/>
</dbReference>
<feature type="transmembrane region" description="Helical" evidence="8">
    <location>
        <begin position="181"/>
        <end position="200"/>
    </location>
</feature>
<dbReference type="Gene3D" id="3.40.50.300">
    <property type="entry name" value="P-loop containing nucleotide triphosphate hydrolases"/>
    <property type="match status" value="1"/>
</dbReference>
<dbReference type="PROSITE" id="PS50929">
    <property type="entry name" value="ABC_TM1F"/>
    <property type="match status" value="1"/>
</dbReference>
<protein>
    <submittedName>
        <fullName evidence="11">ABC transporter ATP-binding protein</fullName>
    </submittedName>
</protein>
<dbReference type="GO" id="GO:0005524">
    <property type="term" value="F:ATP binding"/>
    <property type="evidence" value="ECO:0007669"/>
    <property type="project" value="UniProtKB-KW"/>
</dbReference>
<feature type="transmembrane region" description="Helical" evidence="8">
    <location>
        <begin position="206"/>
        <end position="226"/>
    </location>
</feature>
<evidence type="ECO:0000313" key="11">
    <source>
        <dbReference type="EMBL" id="MDS1269353.1"/>
    </source>
</evidence>
<dbReference type="InterPro" id="IPR036640">
    <property type="entry name" value="ABC1_TM_sf"/>
</dbReference>
<dbReference type="InterPro" id="IPR003593">
    <property type="entry name" value="AAA+_ATPase"/>
</dbReference>
<keyword evidence="2 8" id="KW-0812">Transmembrane</keyword>
<evidence type="ECO:0000256" key="5">
    <source>
        <dbReference type="ARBA" id="ARBA00022989"/>
    </source>
</evidence>
<evidence type="ECO:0000313" key="12">
    <source>
        <dbReference type="Proteomes" id="UP001250214"/>
    </source>
</evidence>
<sequence>MTTRPRPEAEPNVGEQTESTTATGAQAVALSQAIDSAPRTILRGLRLSPEFTRGLWLTVLLALCATAGKVVVPVAVQQVIDVGIVEASATATQPQPDIRFVTIAVAACAVSVVVTAACTYAMNVRLYRATESGLASLRIRAFRHVHDLATLTQNSERKGALVSRVTADIDQISNFMQWGGILLIVSSGQLLISTGLMAYYSWQLTLVVWVCFLPLFLAVRALQRWLSRAYLRVRERTGDMLAAISEAVLGAAVIKVHASEDRTTRRISDTVHATRRAQTRAHRLGVTVSPLAELVAATASAAVVVLGVLLGVAGSVTAGQLVAFLFLLTLFVTPMVMATEVLNQAQDAIAGWRRVLAVLDTPPDVADPGPHGTRLPQGAISVHADHLTYAYPGGEAVVQDVCLTIPAGHRIAIVGETGSGKSTLVKLLTRLMDPTSGTVRLNGVDLRSIAFSSLRRRVVLVPQEGFLFEGSLADNLRFAHPDASTTELTEAIAELGLSEWVATLPDGVDTQLGQRGEFLSAGERQLAALIRAHLAGADLLVLDEATSAVDPATETRLQQAFDRLTRKRTAVTIAHRMSTAEAADEVVVLDGGRVVQRGPHAELVAAPGPYADLYASWVRGTA</sequence>
<evidence type="ECO:0000256" key="4">
    <source>
        <dbReference type="ARBA" id="ARBA00022840"/>
    </source>
</evidence>
<dbReference type="SUPFAM" id="SSF52540">
    <property type="entry name" value="P-loop containing nucleoside triphosphate hydrolases"/>
    <property type="match status" value="1"/>
</dbReference>
<feature type="region of interest" description="Disordered" evidence="7">
    <location>
        <begin position="1"/>
        <end position="21"/>
    </location>
</feature>
<evidence type="ECO:0000256" key="7">
    <source>
        <dbReference type="SAM" id="MobiDB-lite"/>
    </source>
</evidence>
<feature type="transmembrane region" description="Helical" evidence="8">
    <location>
        <begin position="100"/>
        <end position="122"/>
    </location>
</feature>
<feature type="domain" description="ABC transporter" evidence="9">
    <location>
        <begin position="382"/>
        <end position="616"/>
    </location>
</feature>
<keyword evidence="5 8" id="KW-1133">Transmembrane helix</keyword>
<gene>
    <name evidence="11" type="ORF">RIF23_03485</name>
</gene>
<dbReference type="CDD" id="cd07346">
    <property type="entry name" value="ABC_6TM_exporters"/>
    <property type="match status" value="1"/>
</dbReference>
<keyword evidence="6 8" id="KW-0472">Membrane</keyword>
<evidence type="ECO:0000259" key="10">
    <source>
        <dbReference type="PROSITE" id="PS50929"/>
    </source>
</evidence>
<evidence type="ECO:0000256" key="8">
    <source>
        <dbReference type="SAM" id="Phobius"/>
    </source>
</evidence>
<keyword evidence="4 11" id="KW-0067">ATP-binding</keyword>
<evidence type="ECO:0000256" key="6">
    <source>
        <dbReference type="ARBA" id="ARBA00023136"/>
    </source>
</evidence>
<evidence type="ECO:0000256" key="3">
    <source>
        <dbReference type="ARBA" id="ARBA00022741"/>
    </source>
</evidence>
<dbReference type="PANTHER" id="PTHR43394:SF1">
    <property type="entry name" value="ATP-BINDING CASSETTE SUB-FAMILY B MEMBER 10, MITOCHONDRIAL"/>
    <property type="match status" value="1"/>
</dbReference>
<dbReference type="InterPro" id="IPR011527">
    <property type="entry name" value="ABC1_TM_dom"/>
</dbReference>
<evidence type="ECO:0000256" key="1">
    <source>
        <dbReference type="ARBA" id="ARBA00004651"/>
    </source>
</evidence>
<comment type="caution">
    <text evidence="11">The sequence shown here is derived from an EMBL/GenBank/DDBJ whole genome shotgun (WGS) entry which is preliminary data.</text>
</comment>
<keyword evidence="3" id="KW-0547">Nucleotide-binding</keyword>
<dbReference type="EMBL" id="JAVLVT010000001">
    <property type="protein sequence ID" value="MDS1269353.1"/>
    <property type="molecule type" value="Genomic_DNA"/>
</dbReference>
<feature type="transmembrane region" description="Helical" evidence="8">
    <location>
        <begin position="55"/>
        <end position="80"/>
    </location>
</feature>
<feature type="domain" description="ABC transmembrane type-1" evidence="10">
    <location>
        <begin position="56"/>
        <end position="347"/>
    </location>
</feature>
<dbReference type="InterPro" id="IPR003439">
    <property type="entry name" value="ABC_transporter-like_ATP-bd"/>
</dbReference>
<evidence type="ECO:0000256" key="2">
    <source>
        <dbReference type="ARBA" id="ARBA00022692"/>
    </source>
</evidence>
<dbReference type="Gene3D" id="1.20.1560.10">
    <property type="entry name" value="ABC transporter type 1, transmembrane domain"/>
    <property type="match status" value="1"/>
</dbReference>
<dbReference type="RefSeq" id="WP_310910832.1">
    <property type="nucleotide sequence ID" value="NZ_JAVLVT010000001.1"/>
</dbReference>
<dbReference type="SUPFAM" id="SSF90123">
    <property type="entry name" value="ABC transporter transmembrane region"/>
    <property type="match status" value="1"/>
</dbReference>
<keyword evidence="12" id="KW-1185">Reference proteome</keyword>
<feature type="transmembrane region" description="Helical" evidence="8">
    <location>
        <begin position="284"/>
        <end position="312"/>
    </location>
</feature>
<dbReference type="InterPro" id="IPR039421">
    <property type="entry name" value="Type_1_exporter"/>
</dbReference>